<dbReference type="EMBL" id="HACA01005798">
    <property type="protein sequence ID" value="CDW23159.1"/>
    <property type="molecule type" value="Transcribed_RNA"/>
</dbReference>
<proteinExistence type="predicted"/>
<dbReference type="AlphaFoldDB" id="A0A0K2TAP1"/>
<reference evidence="1" key="1">
    <citation type="submission" date="2014-05" db="EMBL/GenBank/DDBJ databases">
        <authorList>
            <person name="Chronopoulou M."/>
        </authorList>
    </citation>
    <scope>NUCLEOTIDE SEQUENCE</scope>
    <source>
        <tissue evidence="1">Whole organism</tissue>
    </source>
</reference>
<accession>A0A0K2TAP1</accession>
<evidence type="ECO:0000313" key="1">
    <source>
        <dbReference type="EMBL" id="CDW23159.1"/>
    </source>
</evidence>
<sequence length="68" mass="7948">MFDPQKLDITTRGKIKNLSALNINNVKLIYTARLPRTPPASFFRTVTSKIFSLLSKIKIYRYLILQLY</sequence>
<organism evidence="1">
    <name type="scientific">Lepeophtheirus salmonis</name>
    <name type="common">Salmon louse</name>
    <name type="synonym">Caligus salmonis</name>
    <dbReference type="NCBI Taxonomy" id="72036"/>
    <lineage>
        <taxon>Eukaryota</taxon>
        <taxon>Metazoa</taxon>
        <taxon>Ecdysozoa</taxon>
        <taxon>Arthropoda</taxon>
        <taxon>Crustacea</taxon>
        <taxon>Multicrustacea</taxon>
        <taxon>Hexanauplia</taxon>
        <taxon>Copepoda</taxon>
        <taxon>Siphonostomatoida</taxon>
        <taxon>Caligidae</taxon>
        <taxon>Lepeophtheirus</taxon>
    </lineage>
</organism>
<name>A0A0K2TAP1_LEPSM</name>
<protein>
    <submittedName>
        <fullName evidence="1">Uncharacterized protein</fullName>
    </submittedName>
</protein>